<feature type="domain" description="Transposase IS200-like" evidence="1">
    <location>
        <begin position="11"/>
        <end position="129"/>
    </location>
</feature>
<dbReference type="GO" id="GO:0003677">
    <property type="term" value="F:DNA binding"/>
    <property type="evidence" value="ECO:0007669"/>
    <property type="project" value="InterPro"/>
</dbReference>
<dbReference type="InterPro" id="IPR036515">
    <property type="entry name" value="Transposase_17_sf"/>
</dbReference>
<dbReference type="AlphaFoldDB" id="A0A1G6SL44"/>
<dbReference type="PANTHER" id="PTHR34322">
    <property type="entry name" value="TRANSPOSASE, Y1_TNP DOMAIN-CONTAINING"/>
    <property type="match status" value="1"/>
</dbReference>
<dbReference type="SUPFAM" id="SSF143422">
    <property type="entry name" value="Transposase IS200-like"/>
    <property type="match status" value="1"/>
</dbReference>
<keyword evidence="3" id="KW-1185">Reference proteome</keyword>
<accession>A0A1G6SL44</accession>
<dbReference type="Pfam" id="PF01797">
    <property type="entry name" value="Y1_Tnp"/>
    <property type="match status" value="1"/>
</dbReference>
<dbReference type="GO" id="GO:0004803">
    <property type="term" value="F:transposase activity"/>
    <property type="evidence" value="ECO:0007669"/>
    <property type="project" value="InterPro"/>
</dbReference>
<reference evidence="3" key="1">
    <citation type="submission" date="2016-10" db="EMBL/GenBank/DDBJ databases">
        <authorList>
            <person name="Varghese N."/>
            <person name="Submissions S."/>
        </authorList>
    </citation>
    <scope>NUCLEOTIDE SEQUENCE [LARGE SCALE GENOMIC DNA]</scope>
    <source>
        <strain evidence="3">DSM 25811 / CCM 8410 / LMG 26954 / E90</strain>
    </source>
</reference>
<proteinExistence type="predicted"/>
<dbReference type="RefSeq" id="WP_090390581.1">
    <property type="nucleotide sequence ID" value="NZ_FMZO01000006.1"/>
</dbReference>
<dbReference type="EMBL" id="FMZO01000006">
    <property type="protein sequence ID" value="SDD17599.1"/>
    <property type="molecule type" value="Genomic_DNA"/>
</dbReference>
<gene>
    <name evidence="2" type="ORF">SAMN04487894_106271</name>
</gene>
<evidence type="ECO:0000259" key="1">
    <source>
        <dbReference type="SMART" id="SM01321"/>
    </source>
</evidence>
<evidence type="ECO:0000313" key="2">
    <source>
        <dbReference type="EMBL" id="SDD17599.1"/>
    </source>
</evidence>
<organism evidence="2 3">
    <name type="scientific">Niabella drilacis (strain DSM 25811 / CCM 8410 / CCUG 62505 / LMG 26954 / E90)</name>
    <dbReference type="NCBI Taxonomy" id="1285928"/>
    <lineage>
        <taxon>Bacteria</taxon>
        <taxon>Pseudomonadati</taxon>
        <taxon>Bacteroidota</taxon>
        <taxon>Chitinophagia</taxon>
        <taxon>Chitinophagales</taxon>
        <taxon>Chitinophagaceae</taxon>
        <taxon>Niabella</taxon>
    </lineage>
</organism>
<sequence>MDNRDIYQPLSPGVYYHIYNRGNNKENIFREPDNFAYFLLLWERYLARDIDLFCYCLLPNHFHFLVRIKEFSPAGNKLAKKFSNMFNAYAKAFNKKYGRTGSLFQKRFRRKKITDHSYYTTIIGYILTNPVRHHLSVTSGSYPYSAYNSLLSEEPTLLLRNELLDWFGSREALIRYIRNYEKAHFPGDNTC</sequence>
<dbReference type="PANTHER" id="PTHR34322:SF2">
    <property type="entry name" value="TRANSPOSASE IS200-LIKE DOMAIN-CONTAINING PROTEIN"/>
    <property type="match status" value="1"/>
</dbReference>
<dbReference type="Proteomes" id="UP000198757">
    <property type="component" value="Unassembled WGS sequence"/>
</dbReference>
<name>A0A1G6SL44_NIADE</name>
<dbReference type="SMART" id="SM01321">
    <property type="entry name" value="Y1_Tnp"/>
    <property type="match status" value="1"/>
</dbReference>
<dbReference type="Gene3D" id="3.30.70.1290">
    <property type="entry name" value="Transposase IS200-like"/>
    <property type="match status" value="1"/>
</dbReference>
<dbReference type="STRING" id="1285928.SAMN04487894_106271"/>
<dbReference type="GO" id="GO:0006313">
    <property type="term" value="P:DNA transposition"/>
    <property type="evidence" value="ECO:0007669"/>
    <property type="project" value="InterPro"/>
</dbReference>
<evidence type="ECO:0000313" key="3">
    <source>
        <dbReference type="Proteomes" id="UP000198757"/>
    </source>
</evidence>
<dbReference type="InterPro" id="IPR002686">
    <property type="entry name" value="Transposase_17"/>
</dbReference>
<dbReference type="OrthoDB" id="9788881at2"/>
<protein>
    <submittedName>
        <fullName evidence="2">REP element-mobilizing transposase RayT</fullName>
    </submittedName>
</protein>